<keyword evidence="3" id="KW-1185">Reference proteome</keyword>
<organism evidence="2 3">
    <name type="scientific">Alicyclobacillus macrosporangiidus</name>
    <dbReference type="NCBI Taxonomy" id="392015"/>
    <lineage>
        <taxon>Bacteria</taxon>
        <taxon>Bacillati</taxon>
        <taxon>Bacillota</taxon>
        <taxon>Bacilli</taxon>
        <taxon>Bacillales</taxon>
        <taxon>Alicyclobacillaceae</taxon>
        <taxon>Alicyclobacillus</taxon>
    </lineage>
</organism>
<dbReference type="AlphaFoldDB" id="A0A1I7L0P5"/>
<dbReference type="GO" id="GO:0016747">
    <property type="term" value="F:acyltransferase activity, transferring groups other than amino-acyl groups"/>
    <property type="evidence" value="ECO:0007669"/>
    <property type="project" value="InterPro"/>
</dbReference>
<proteinExistence type="predicted"/>
<dbReference type="CDD" id="cd04301">
    <property type="entry name" value="NAT_SF"/>
    <property type="match status" value="1"/>
</dbReference>
<protein>
    <submittedName>
        <fullName evidence="2">Predicted acetyltransferase, GNAT superfamily</fullName>
    </submittedName>
</protein>
<dbReference type="EMBL" id="FPBV01000022">
    <property type="protein sequence ID" value="SFV03114.1"/>
    <property type="molecule type" value="Genomic_DNA"/>
</dbReference>
<evidence type="ECO:0000313" key="3">
    <source>
        <dbReference type="Proteomes" id="UP000183508"/>
    </source>
</evidence>
<dbReference type="SUPFAM" id="SSF55729">
    <property type="entry name" value="Acyl-CoA N-acyltransferases (Nat)"/>
    <property type="match status" value="1"/>
</dbReference>
<dbReference type="Proteomes" id="UP000183508">
    <property type="component" value="Unassembled WGS sequence"/>
</dbReference>
<dbReference type="InterPro" id="IPR016181">
    <property type="entry name" value="Acyl_CoA_acyltransferase"/>
</dbReference>
<gene>
    <name evidence="2" type="ORF">SAMN05421543_12227</name>
</gene>
<dbReference type="InterPro" id="IPR038764">
    <property type="entry name" value="GNAT_N_AcTrfase_prd"/>
</dbReference>
<dbReference type="PANTHER" id="PTHR41700">
    <property type="entry name" value="GCN5-RELATED N-ACETYLTRANSFERASE"/>
    <property type="match status" value="1"/>
</dbReference>
<dbReference type="Pfam" id="PF00583">
    <property type="entry name" value="Acetyltransf_1"/>
    <property type="match status" value="1"/>
</dbReference>
<accession>A0A1I7L0P5</accession>
<feature type="domain" description="N-acetyltransferase" evidence="1">
    <location>
        <begin position="3"/>
        <end position="146"/>
    </location>
</feature>
<dbReference type="PANTHER" id="PTHR41700:SF1">
    <property type="entry name" value="N-ACETYLTRANSFERASE DOMAIN-CONTAINING PROTEIN"/>
    <property type="match status" value="1"/>
</dbReference>
<keyword evidence="2" id="KW-0808">Transferase</keyword>
<dbReference type="STRING" id="392015.SAMN05421543_12227"/>
<sequence>MDIDIYPLTRLEQLQDMQELERRVWGTDPIPVHQTWTAVKNGGVAIGAFDGPRMIGFVYGFPGFRAGEAYLCSHMMGVLPDYRNQGVGERLKHRQAEAARALGYRRMVWTYDPLEARNAWLNLSKLGAVADTYVENCYGELNDDLNRGMPSDRFEVTWDLAPDIPVVPEDVRRACAQAPVNTAERLLAARVRPDGLPEPAAVPDEALHERLQTDGNADEGRSRMRTAGGSGVLLRWISIPARMQEIRRTDPALALAWRMQTRRVFSVALAAGWAAIHIRPGMDGRVCDYALVPRGMLNMPTFKVRTLGLI</sequence>
<name>A0A1I7L0P5_9BACL</name>
<reference evidence="3" key="1">
    <citation type="submission" date="2016-10" db="EMBL/GenBank/DDBJ databases">
        <authorList>
            <person name="Varghese N."/>
        </authorList>
    </citation>
    <scope>NUCLEOTIDE SEQUENCE [LARGE SCALE GENOMIC DNA]</scope>
    <source>
        <strain evidence="3">DSM 17980</strain>
    </source>
</reference>
<evidence type="ECO:0000313" key="2">
    <source>
        <dbReference type="EMBL" id="SFV03114.1"/>
    </source>
</evidence>
<dbReference type="Gene3D" id="3.40.630.30">
    <property type="match status" value="1"/>
</dbReference>
<dbReference type="InterPro" id="IPR000182">
    <property type="entry name" value="GNAT_dom"/>
</dbReference>
<dbReference type="RefSeq" id="WP_175511557.1">
    <property type="nucleotide sequence ID" value="NZ_FPBV01000022.1"/>
</dbReference>
<dbReference type="PROSITE" id="PS51186">
    <property type="entry name" value="GNAT"/>
    <property type="match status" value="1"/>
</dbReference>
<evidence type="ECO:0000259" key="1">
    <source>
        <dbReference type="PROSITE" id="PS51186"/>
    </source>
</evidence>